<dbReference type="EMBL" id="BLKT01000003">
    <property type="protein sequence ID" value="GFG60471.1"/>
    <property type="molecule type" value="Genomic_DNA"/>
</dbReference>
<evidence type="ECO:0000313" key="1">
    <source>
        <dbReference type="EMBL" id="GFG60471.1"/>
    </source>
</evidence>
<proteinExistence type="predicted"/>
<keyword evidence="2" id="KW-1185">Reference proteome</keyword>
<organism evidence="1 2">
    <name type="scientific">Mycolicibacterium murale</name>
    <dbReference type="NCBI Taxonomy" id="182220"/>
    <lineage>
        <taxon>Bacteria</taxon>
        <taxon>Bacillati</taxon>
        <taxon>Actinomycetota</taxon>
        <taxon>Actinomycetes</taxon>
        <taxon>Mycobacteriales</taxon>
        <taxon>Mycobacteriaceae</taxon>
        <taxon>Mycolicibacterium</taxon>
    </lineage>
</organism>
<name>A0A7I9WRU8_9MYCO</name>
<gene>
    <name evidence="1" type="ORF">MMUR_46070</name>
</gene>
<sequence length="125" mass="13476">MEALAWGDAGERMLLLGAEVARESGSGTGVIATRPVGSRVVGCLHMRVVRRACYRGGQRLDEAISLRAPRLAQLTSCLRGPGVLPCCETDPRRKTESPIHRLRTVPGTQCDRASTVAATARKSHR</sequence>
<comment type="caution">
    <text evidence="1">The sequence shown here is derived from an EMBL/GenBank/DDBJ whole genome shotgun (WGS) entry which is preliminary data.</text>
</comment>
<evidence type="ECO:0000313" key="2">
    <source>
        <dbReference type="Proteomes" id="UP000465241"/>
    </source>
</evidence>
<accession>A0A7I9WRU8</accession>
<protein>
    <submittedName>
        <fullName evidence="1">Uncharacterized protein</fullName>
    </submittedName>
</protein>
<dbReference type="AlphaFoldDB" id="A0A7I9WRU8"/>
<reference evidence="1 2" key="1">
    <citation type="journal article" date="2019" name="Emerg. Microbes Infect.">
        <title>Comprehensive subspecies identification of 175 nontuberculous mycobacteria species based on 7547 genomic profiles.</title>
        <authorList>
            <person name="Matsumoto Y."/>
            <person name="Kinjo T."/>
            <person name="Motooka D."/>
            <person name="Nabeya D."/>
            <person name="Jung N."/>
            <person name="Uechi K."/>
            <person name="Horii T."/>
            <person name="Iida T."/>
            <person name="Fujita J."/>
            <person name="Nakamura S."/>
        </authorList>
    </citation>
    <scope>NUCLEOTIDE SEQUENCE [LARGE SCALE GENOMIC DNA]</scope>
    <source>
        <strain evidence="1 2">JCM 13392</strain>
    </source>
</reference>
<dbReference type="Proteomes" id="UP000465241">
    <property type="component" value="Unassembled WGS sequence"/>
</dbReference>